<evidence type="ECO:0000313" key="1">
    <source>
        <dbReference type="EMBL" id="KIC52318.1"/>
    </source>
</evidence>
<gene>
    <name evidence="1" type="ORF">RM53_16770</name>
</gene>
<dbReference type="InterPro" id="IPR029045">
    <property type="entry name" value="ClpP/crotonase-like_dom_sf"/>
</dbReference>
<proteinExistence type="predicted"/>
<dbReference type="Gene3D" id="3.90.226.10">
    <property type="entry name" value="2-enoyl-CoA Hydratase, Chain A, domain 1"/>
    <property type="match status" value="1"/>
</dbReference>
<dbReference type="SUPFAM" id="SSF52096">
    <property type="entry name" value="ClpP/crotonase"/>
    <property type="match status" value="1"/>
</dbReference>
<dbReference type="EMBL" id="JWSY01000082">
    <property type="protein sequence ID" value="KIC52318.1"/>
    <property type="molecule type" value="Genomic_DNA"/>
</dbReference>
<organism evidence="1 2">
    <name type="scientific">Brevundimonas nasdae</name>
    <dbReference type="NCBI Taxonomy" id="172043"/>
    <lineage>
        <taxon>Bacteria</taxon>
        <taxon>Pseudomonadati</taxon>
        <taxon>Pseudomonadota</taxon>
        <taxon>Alphaproteobacteria</taxon>
        <taxon>Caulobacterales</taxon>
        <taxon>Caulobacteraceae</taxon>
        <taxon>Brevundimonas</taxon>
    </lineage>
</organism>
<evidence type="ECO:0000313" key="2">
    <source>
        <dbReference type="Proteomes" id="UP000031166"/>
    </source>
</evidence>
<reference evidence="1 2" key="1">
    <citation type="submission" date="2014-12" db="EMBL/GenBank/DDBJ databases">
        <title>Genome sequencing of Brevundimonas nasdae TPW30.</title>
        <authorList>
            <person name="Tan P.W."/>
            <person name="Chan K.-G."/>
        </authorList>
    </citation>
    <scope>NUCLEOTIDE SEQUENCE [LARGE SCALE GENOMIC DNA]</scope>
    <source>
        <strain evidence="1 2">TPW30</strain>
    </source>
</reference>
<accession>A0A0B4DCR1</accession>
<name>A0A0B4DCR1_9CAUL</name>
<dbReference type="AlphaFoldDB" id="A0A0B4DCR1"/>
<protein>
    <recommendedName>
        <fullName evidence="3">Clp protease</fullName>
    </recommendedName>
</protein>
<evidence type="ECO:0008006" key="3">
    <source>
        <dbReference type="Google" id="ProtNLM"/>
    </source>
</evidence>
<sequence>MIVFILALSLLPLTGACSERKARTLHGYDLCQRGVRRLETGVLRICDQLNEAVVSQAISQLRDDDTEVLLTSGGGVVSAAITLVEALNARHITVRVRQFCLSACSTDVLLAAEKVVVEPHTIVAFHHTGAFAAEVMADRSGMSADSPFRQQATREREFFEREGLDPDLLNQIAMSIEPICMGIRRQGSGRERYLNFRKAWFVPDRIEADRMFRGRLSGYWPASGSQAQAILRPTLGDGDLTVSYGPLASSMSPAKMAAQLPVCPGSLPGG</sequence>
<comment type="caution">
    <text evidence="1">The sequence shown here is derived from an EMBL/GenBank/DDBJ whole genome shotgun (WGS) entry which is preliminary data.</text>
</comment>
<dbReference type="Proteomes" id="UP000031166">
    <property type="component" value="Unassembled WGS sequence"/>
</dbReference>